<dbReference type="PANTHER" id="PTHR43825">
    <property type="entry name" value="PYRUVATE DEHYDROGENASE E1 COMPONENT"/>
    <property type="match status" value="1"/>
</dbReference>
<dbReference type="GeneID" id="61144660"/>
<proteinExistence type="inferred from homology"/>
<dbReference type="SUPFAM" id="SSF52922">
    <property type="entry name" value="TK C-terminal domain-like"/>
    <property type="match status" value="1"/>
</dbReference>
<evidence type="ECO:0000256" key="3">
    <source>
        <dbReference type="ARBA" id="ARBA00023052"/>
    </source>
</evidence>
<dbReference type="InterPro" id="IPR009014">
    <property type="entry name" value="Transketo_C/PFOR_II"/>
</dbReference>
<sequence length="320" mass="34782">MGAPSTSTATEKATRDGYGDALHELGASRPDVVVLDADLSGSTKTNKFAKAFPDRFFNVGVAEQNLVGHAAGLALSGLVPFASSFAMFLSGRAWEIVRNSVVYPFLNVKLVASHGGITVGEDGASHQCIEDFAIMRVIPEMTVICPSDYNECKQIIHAIADYKGPVYVRVGRPNVPIIERENYKFQIGKAEVMREGKDVLIIANGVLVNEAIKASEELSKEGIQVTLLNMATIKPIDKETILKYAKECGIVVTCEEHNVVGGLGSAVSEFLSEEYPVHVLKVGMKDQFGKSGTWKELLDYFGLRSKNIVETVKKAKTLKK</sequence>
<organism evidence="5 6">
    <name type="scientific">Leptospira kirschneri str. H1</name>
    <dbReference type="NCBI Taxonomy" id="1049966"/>
    <lineage>
        <taxon>Bacteria</taxon>
        <taxon>Pseudomonadati</taxon>
        <taxon>Spirochaetota</taxon>
        <taxon>Spirochaetia</taxon>
        <taxon>Leptospirales</taxon>
        <taxon>Leptospiraceae</taxon>
        <taxon>Leptospira</taxon>
    </lineage>
</organism>
<dbReference type="Pfam" id="PF02779">
    <property type="entry name" value="Transket_pyr"/>
    <property type="match status" value="1"/>
</dbReference>
<keyword evidence="3" id="KW-0786">Thiamine pyrophosphate</keyword>
<dbReference type="RefSeq" id="WP_000501205.1">
    <property type="nucleotide sequence ID" value="NZ_AHMY02000012.1"/>
</dbReference>
<dbReference type="Gene3D" id="3.40.50.920">
    <property type="match status" value="1"/>
</dbReference>
<evidence type="ECO:0000313" key="5">
    <source>
        <dbReference type="EMBL" id="EKO17180.1"/>
    </source>
</evidence>
<comment type="similarity">
    <text evidence="2">Belongs to the transketolase family.</text>
</comment>
<dbReference type="InterPro" id="IPR005475">
    <property type="entry name" value="Transketolase-like_Pyr-bd"/>
</dbReference>
<dbReference type="InterPro" id="IPR033248">
    <property type="entry name" value="Transketolase_C"/>
</dbReference>
<comment type="cofactor">
    <cofactor evidence="1">
        <name>thiamine diphosphate</name>
        <dbReference type="ChEBI" id="CHEBI:58937"/>
    </cofactor>
</comment>
<dbReference type="InterPro" id="IPR029061">
    <property type="entry name" value="THDP-binding"/>
</dbReference>
<evidence type="ECO:0000313" key="6">
    <source>
        <dbReference type="Proteomes" id="UP000006253"/>
    </source>
</evidence>
<dbReference type="SMART" id="SM00861">
    <property type="entry name" value="Transket_pyr"/>
    <property type="match status" value="1"/>
</dbReference>
<dbReference type="Pfam" id="PF02780">
    <property type="entry name" value="Transketolase_C"/>
    <property type="match status" value="1"/>
</dbReference>
<protein>
    <submittedName>
        <fullName evidence="5">Transketolase, pyridine binding domain protein</fullName>
    </submittedName>
</protein>
<dbReference type="Proteomes" id="UP000006253">
    <property type="component" value="Unassembled WGS sequence"/>
</dbReference>
<feature type="domain" description="Transketolase-like pyrimidine-binding" evidence="4">
    <location>
        <begin position="12"/>
        <end position="177"/>
    </location>
</feature>
<dbReference type="EMBL" id="AHMY02000012">
    <property type="protein sequence ID" value="EKO17180.1"/>
    <property type="molecule type" value="Genomic_DNA"/>
</dbReference>
<evidence type="ECO:0000259" key="4">
    <source>
        <dbReference type="SMART" id="SM00861"/>
    </source>
</evidence>
<comment type="caution">
    <text evidence="5">The sequence shown here is derived from an EMBL/GenBank/DDBJ whole genome shotgun (WGS) entry which is preliminary data.</text>
</comment>
<dbReference type="CDD" id="cd07033">
    <property type="entry name" value="TPP_PYR_DXS_TK_like"/>
    <property type="match status" value="1"/>
</dbReference>
<dbReference type="Gene3D" id="3.40.50.970">
    <property type="match status" value="1"/>
</dbReference>
<dbReference type="FunFam" id="3.40.50.970:FF:000129">
    <property type="entry name" value="Transketolase"/>
    <property type="match status" value="1"/>
</dbReference>
<accession>A0A0E2B786</accession>
<name>A0A0E2B786_9LEPT</name>
<reference evidence="5 6" key="1">
    <citation type="submission" date="2012-10" db="EMBL/GenBank/DDBJ databases">
        <authorList>
            <person name="Harkins D.M."/>
            <person name="Durkin A.S."/>
            <person name="Brinkac L.M."/>
            <person name="Selengut J.D."/>
            <person name="Sanka R."/>
            <person name="DePew J."/>
            <person name="Purushe J."/>
            <person name="Peacock S.J."/>
            <person name="Thaipadungpanit J."/>
            <person name="Wuthiekanun V.W."/>
            <person name="Day N.P."/>
            <person name="Vinetz J.M."/>
            <person name="Sutton G.G."/>
            <person name="Nelson W.C."/>
            <person name="Fouts D.E."/>
        </authorList>
    </citation>
    <scope>NUCLEOTIDE SEQUENCE [LARGE SCALE GENOMIC DNA]</scope>
    <source>
        <strain evidence="5 6">H1</strain>
    </source>
</reference>
<dbReference type="PANTHER" id="PTHR43825:SF1">
    <property type="entry name" value="TRANSKETOLASE-LIKE PYRIMIDINE-BINDING DOMAIN-CONTAINING PROTEIN"/>
    <property type="match status" value="1"/>
</dbReference>
<dbReference type="AlphaFoldDB" id="A0A0E2B786"/>
<gene>
    <name evidence="5" type="ORF">LEP1GSC081_3539</name>
</gene>
<evidence type="ECO:0000256" key="2">
    <source>
        <dbReference type="ARBA" id="ARBA00007131"/>
    </source>
</evidence>
<dbReference type="InterPro" id="IPR051157">
    <property type="entry name" value="PDH/Transketolase"/>
</dbReference>
<dbReference type="SUPFAM" id="SSF52518">
    <property type="entry name" value="Thiamin diphosphate-binding fold (THDP-binding)"/>
    <property type="match status" value="1"/>
</dbReference>
<evidence type="ECO:0000256" key="1">
    <source>
        <dbReference type="ARBA" id="ARBA00001964"/>
    </source>
</evidence>